<dbReference type="PROSITE" id="PS51025">
    <property type="entry name" value="PWI"/>
    <property type="match status" value="1"/>
</dbReference>
<dbReference type="EMBL" id="UZAN01063165">
    <property type="protein sequence ID" value="VDP93424.1"/>
    <property type="molecule type" value="Genomic_DNA"/>
</dbReference>
<feature type="domain" description="PWI" evidence="3">
    <location>
        <begin position="28"/>
        <end position="124"/>
    </location>
</feature>
<dbReference type="Gene3D" id="1.20.1390.10">
    <property type="entry name" value="PWI domain"/>
    <property type="match status" value="1"/>
</dbReference>
<dbReference type="InterPro" id="IPR002483">
    <property type="entry name" value="PWI_dom"/>
</dbReference>
<dbReference type="GO" id="GO:0003723">
    <property type="term" value="F:RNA binding"/>
    <property type="evidence" value="ECO:0007669"/>
    <property type="project" value="TreeGrafter"/>
</dbReference>
<dbReference type="AlphaFoldDB" id="A0A183BAB7"/>
<reference evidence="4 5" key="2">
    <citation type="submission" date="2018-11" db="EMBL/GenBank/DDBJ databases">
        <authorList>
            <consortium name="Pathogen Informatics"/>
        </authorList>
    </citation>
    <scope>NUCLEOTIDE SEQUENCE [LARGE SCALE GENOMIC DNA]</scope>
    <source>
        <strain evidence="4 5">Egypt</strain>
    </source>
</reference>
<evidence type="ECO:0000256" key="2">
    <source>
        <dbReference type="SAM" id="MobiDB-lite"/>
    </source>
</evidence>
<evidence type="ECO:0000313" key="6">
    <source>
        <dbReference type="WBParaSite" id="ECPE_0001619501-mRNA-1"/>
    </source>
</evidence>
<dbReference type="InterPro" id="IPR036483">
    <property type="entry name" value="PWI_dom_sf"/>
</dbReference>
<keyword evidence="5" id="KW-1185">Reference proteome</keyword>
<accession>A0A183BAB7</accession>
<evidence type="ECO:0000256" key="1">
    <source>
        <dbReference type="ARBA" id="ARBA00022664"/>
    </source>
</evidence>
<dbReference type="Pfam" id="PF01480">
    <property type="entry name" value="PWI"/>
    <property type="match status" value="1"/>
</dbReference>
<dbReference type="GO" id="GO:0048024">
    <property type="term" value="P:regulation of mRNA splicing, via spliceosome"/>
    <property type="evidence" value="ECO:0007669"/>
    <property type="project" value="TreeGrafter"/>
</dbReference>
<sequence length="230" mass="26718">MTDAGFFKGTSAEQDARFSDKKKKLMKTMKFGENLSQKVNFNLDCIKPWIIRRITELLNFEDEVVWDYVLNQLDERYPDPKEIQINITGFLNSKNARIFLSELWDLLLSAMQNPEGVPAALVEAKKAEIANRQVRSLTGLRWPYVEPDQEKRDGRGSNTRDCSIQVWSESEHCKARGGEWKGGGKKFGSKNSRFDDHKEDNQSHNRLHEHGRRMVELKLNEGKKCVFRRN</sequence>
<feature type="region of interest" description="Disordered" evidence="2">
    <location>
        <begin position="178"/>
        <end position="209"/>
    </location>
</feature>
<dbReference type="SMART" id="SM00311">
    <property type="entry name" value="PWI"/>
    <property type="match status" value="1"/>
</dbReference>
<keyword evidence="1" id="KW-0507">mRNA processing</keyword>
<dbReference type="SUPFAM" id="SSF101233">
    <property type="entry name" value="PWI domain"/>
    <property type="match status" value="1"/>
</dbReference>
<dbReference type="InterPro" id="IPR052225">
    <property type="entry name" value="Ser/Arg_repetitive_matrix"/>
</dbReference>
<name>A0A183BAB7_9TREM</name>
<dbReference type="GO" id="GO:0005681">
    <property type="term" value="C:spliceosomal complex"/>
    <property type="evidence" value="ECO:0007669"/>
    <property type="project" value="TreeGrafter"/>
</dbReference>
<evidence type="ECO:0000313" key="4">
    <source>
        <dbReference type="EMBL" id="VDP93424.1"/>
    </source>
</evidence>
<dbReference type="PANTHER" id="PTHR23148">
    <property type="entry name" value="SERINE/ARGININE REGULATED NUCLEAR MATRIX PROTEIN"/>
    <property type="match status" value="1"/>
</dbReference>
<protein>
    <submittedName>
        <fullName evidence="6">PWI domain-containing protein</fullName>
    </submittedName>
</protein>
<proteinExistence type="predicted"/>
<evidence type="ECO:0000259" key="3">
    <source>
        <dbReference type="PROSITE" id="PS51025"/>
    </source>
</evidence>
<dbReference type="WBParaSite" id="ECPE_0001619501-mRNA-1">
    <property type="protein sequence ID" value="ECPE_0001619501-mRNA-1"/>
    <property type="gene ID" value="ECPE_0001619501"/>
</dbReference>
<dbReference type="OrthoDB" id="163257at2759"/>
<dbReference type="GO" id="GO:0006397">
    <property type="term" value="P:mRNA processing"/>
    <property type="evidence" value="ECO:0007669"/>
    <property type="project" value="UniProtKB-KW"/>
</dbReference>
<organism evidence="6">
    <name type="scientific">Echinostoma caproni</name>
    <dbReference type="NCBI Taxonomy" id="27848"/>
    <lineage>
        <taxon>Eukaryota</taxon>
        <taxon>Metazoa</taxon>
        <taxon>Spiralia</taxon>
        <taxon>Lophotrochozoa</taxon>
        <taxon>Platyhelminthes</taxon>
        <taxon>Trematoda</taxon>
        <taxon>Digenea</taxon>
        <taxon>Plagiorchiida</taxon>
        <taxon>Echinostomata</taxon>
        <taxon>Echinostomatoidea</taxon>
        <taxon>Echinostomatidae</taxon>
        <taxon>Echinostoma</taxon>
    </lineage>
</organism>
<feature type="compositionally biased region" description="Basic and acidic residues" evidence="2">
    <location>
        <begin position="192"/>
        <end position="209"/>
    </location>
</feature>
<dbReference type="PANTHER" id="PTHR23148:SF0">
    <property type="entry name" value="SERINE_ARGININE REPETITIVE MATRIX PROTEIN 1"/>
    <property type="match status" value="1"/>
</dbReference>
<dbReference type="Proteomes" id="UP000272942">
    <property type="component" value="Unassembled WGS sequence"/>
</dbReference>
<gene>
    <name evidence="4" type="ORF">ECPE_LOCUS16152</name>
</gene>
<evidence type="ECO:0000313" key="5">
    <source>
        <dbReference type="Proteomes" id="UP000272942"/>
    </source>
</evidence>
<reference evidence="6" key="1">
    <citation type="submission" date="2016-06" db="UniProtKB">
        <authorList>
            <consortium name="WormBaseParasite"/>
        </authorList>
    </citation>
    <scope>IDENTIFICATION</scope>
</reference>